<reference evidence="1 2" key="1">
    <citation type="journal article" date="2014" name="Am. J. Bot.">
        <title>Genome assembly and annotation for red clover (Trifolium pratense; Fabaceae).</title>
        <authorList>
            <person name="Istvanek J."/>
            <person name="Jaros M."/>
            <person name="Krenek A."/>
            <person name="Repkova J."/>
        </authorList>
    </citation>
    <scope>NUCLEOTIDE SEQUENCE [LARGE SCALE GENOMIC DNA]</scope>
    <source>
        <strain evidence="2">cv. Tatra</strain>
        <tissue evidence="1">Young leaves</tissue>
    </source>
</reference>
<protein>
    <submittedName>
        <fullName evidence="1">Uncharacterized protein</fullName>
    </submittedName>
</protein>
<dbReference type="AlphaFoldDB" id="A0A2K3P8M6"/>
<sequence length="45" mass="5098">MSPGIKKDKLWEQNLQILMRGRSSVGFTEATVFVQVHGAQETSYE</sequence>
<gene>
    <name evidence="1" type="ORF">L195_g008241</name>
</gene>
<dbReference type="Proteomes" id="UP000236291">
    <property type="component" value="Unassembled WGS sequence"/>
</dbReference>
<accession>A0A2K3P8M6</accession>
<proteinExistence type="predicted"/>
<organism evidence="1 2">
    <name type="scientific">Trifolium pratense</name>
    <name type="common">Red clover</name>
    <dbReference type="NCBI Taxonomy" id="57577"/>
    <lineage>
        <taxon>Eukaryota</taxon>
        <taxon>Viridiplantae</taxon>
        <taxon>Streptophyta</taxon>
        <taxon>Embryophyta</taxon>
        <taxon>Tracheophyta</taxon>
        <taxon>Spermatophyta</taxon>
        <taxon>Magnoliopsida</taxon>
        <taxon>eudicotyledons</taxon>
        <taxon>Gunneridae</taxon>
        <taxon>Pentapetalae</taxon>
        <taxon>rosids</taxon>
        <taxon>fabids</taxon>
        <taxon>Fabales</taxon>
        <taxon>Fabaceae</taxon>
        <taxon>Papilionoideae</taxon>
        <taxon>50 kb inversion clade</taxon>
        <taxon>NPAAA clade</taxon>
        <taxon>Hologalegina</taxon>
        <taxon>IRL clade</taxon>
        <taxon>Trifolieae</taxon>
        <taxon>Trifolium</taxon>
    </lineage>
</organism>
<comment type="caution">
    <text evidence="1">The sequence shown here is derived from an EMBL/GenBank/DDBJ whole genome shotgun (WGS) entry which is preliminary data.</text>
</comment>
<evidence type="ECO:0000313" key="2">
    <source>
        <dbReference type="Proteomes" id="UP000236291"/>
    </source>
</evidence>
<dbReference type="EMBL" id="ASHM01004675">
    <property type="protein sequence ID" value="PNY11630.1"/>
    <property type="molecule type" value="Genomic_DNA"/>
</dbReference>
<reference evidence="1 2" key="2">
    <citation type="journal article" date="2017" name="Front. Plant Sci.">
        <title>Gene Classification and Mining of Molecular Markers Useful in Red Clover (Trifolium pratense) Breeding.</title>
        <authorList>
            <person name="Istvanek J."/>
            <person name="Dluhosova J."/>
            <person name="Dluhos P."/>
            <person name="Patkova L."/>
            <person name="Nedelnik J."/>
            <person name="Repkova J."/>
        </authorList>
    </citation>
    <scope>NUCLEOTIDE SEQUENCE [LARGE SCALE GENOMIC DNA]</scope>
    <source>
        <strain evidence="2">cv. Tatra</strain>
        <tissue evidence="1">Young leaves</tissue>
    </source>
</reference>
<name>A0A2K3P8M6_TRIPR</name>
<evidence type="ECO:0000313" key="1">
    <source>
        <dbReference type="EMBL" id="PNY11630.1"/>
    </source>
</evidence>